<evidence type="ECO:0000313" key="3">
    <source>
        <dbReference type="EMBL" id="QEU06534.1"/>
    </source>
</evidence>
<geneLocation type="plasmid" evidence="4">
    <name>pyee3</name>
</geneLocation>
<keyword evidence="2" id="KW-0614">Plasmid</keyword>
<accession>A0A386UUF9</accession>
<dbReference type="EMBL" id="CP031081">
    <property type="protein sequence ID" value="AYF03820.1"/>
    <property type="molecule type" value="Genomic_DNA"/>
</dbReference>
<dbReference type="Proteomes" id="UP000324507">
    <property type="component" value="Plasmid unnamed1"/>
</dbReference>
<protein>
    <submittedName>
        <fullName evidence="2">DUF411 domain-containing protein</fullName>
    </submittedName>
</protein>
<geneLocation type="plasmid" evidence="2">
    <name>pYEE3</name>
</geneLocation>
<evidence type="ECO:0000313" key="4">
    <source>
        <dbReference type="Proteomes" id="UP000272010"/>
    </source>
</evidence>
<organism evidence="2 4">
    <name type="scientific">Paracoccus yeei</name>
    <dbReference type="NCBI Taxonomy" id="147645"/>
    <lineage>
        <taxon>Bacteria</taxon>
        <taxon>Pseudomonadati</taxon>
        <taxon>Pseudomonadota</taxon>
        <taxon>Alphaproteobacteria</taxon>
        <taxon>Rhodobacterales</taxon>
        <taxon>Paracoccaceae</taxon>
        <taxon>Paracoccus</taxon>
    </lineage>
</organism>
<gene>
    <name evidence="3" type="ORF">FOB51_00190</name>
    <name evidence="2" type="ORF">PY32053_04293</name>
</gene>
<sequence length="159" mass="17023">MTSKNLSRRRILATGAGLFALSALPARARSIENQMLVMKDPNCGCCGAWIEIVEAAGFKVTIELSAGTALMRYKSQNGIPEAMASCHTARIGGYTLEGHVPVADIRRLLEEQPDAIGLAVPGMPYGSPGMGPESEREAYDVLLIRKDGTSEVFTHYPAA</sequence>
<reference evidence="3 5" key="3">
    <citation type="submission" date="2019-09" db="EMBL/GenBank/DDBJ databases">
        <title>FDA dAtabase for Regulatory Grade micrObial Sequences (FDA-ARGOS): Supporting development and validation of Infectious Disease Dx tests.</title>
        <authorList>
            <person name="Sciortino C."/>
            <person name="Tallon L."/>
            <person name="Sadzewicz L."/>
            <person name="Vavikolanu K."/>
            <person name="Mehta A."/>
            <person name="Aluvathingal J."/>
            <person name="Nadendla S."/>
            <person name="Nandy P."/>
            <person name="Geyer C."/>
            <person name="Yan Y."/>
            <person name="Sichtig H."/>
        </authorList>
    </citation>
    <scope>NUCLEOTIDE SEQUENCE [LARGE SCALE GENOMIC DNA]</scope>
    <source>
        <strain evidence="3 5">FDAARGOS_643</strain>
        <plasmid evidence="3 5">unnamed1</plasmid>
    </source>
</reference>
<proteinExistence type="predicted"/>
<reference evidence="2" key="1">
    <citation type="journal article" date="2018" name="Front. Microbiol.">
        <title>Genome Structure of the Opportunistic Pathogen Paracoccus yeei (Alphaproteobacteria) and Identification of Putative Virulence Factors.</title>
        <authorList>
            <person name="Lasek R."/>
            <person name="Szuplewska M."/>
            <person name="Mitura M."/>
            <person name="Decewicz P."/>
            <person name="Chmielowska C."/>
            <person name="Pawlot A."/>
            <person name="Sentkowska D."/>
            <person name="Czarnecki J."/>
            <person name="Bartosik D."/>
        </authorList>
    </citation>
    <scope>NUCLEOTIDE SEQUENCE</scope>
    <source>
        <strain evidence="2">CCUG 32053</strain>
        <plasmid evidence="2">pYEE3</plasmid>
    </source>
</reference>
<evidence type="ECO:0000313" key="2">
    <source>
        <dbReference type="EMBL" id="AYF03820.1"/>
    </source>
</evidence>
<dbReference type="InterPro" id="IPR007332">
    <property type="entry name" value="DUF411"/>
</dbReference>
<dbReference type="Proteomes" id="UP000272010">
    <property type="component" value="Plasmid pYEE3"/>
</dbReference>
<geneLocation type="plasmid" evidence="3">
    <name>unnamed1</name>
</geneLocation>
<evidence type="ECO:0000313" key="5">
    <source>
        <dbReference type="Proteomes" id="UP000324507"/>
    </source>
</evidence>
<evidence type="ECO:0000256" key="1">
    <source>
        <dbReference type="SAM" id="SignalP"/>
    </source>
</evidence>
<dbReference type="PROSITE" id="PS51318">
    <property type="entry name" value="TAT"/>
    <property type="match status" value="1"/>
</dbReference>
<dbReference type="AlphaFoldDB" id="A0A386UUF9"/>
<name>A0A386UUF9_9RHOB</name>
<keyword evidence="1" id="KW-0732">Signal</keyword>
<feature type="signal peptide" evidence="1">
    <location>
        <begin position="1"/>
        <end position="28"/>
    </location>
</feature>
<feature type="chain" id="PRO_5036073421" evidence="1">
    <location>
        <begin position="29"/>
        <end position="159"/>
    </location>
</feature>
<reference evidence="4" key="2">
    <citation type="submission" date="2018-07" db="EMBL/GenBank/DDBJ databases">
        <title>Genome Structure of the Opportunistic Pathogen Paracoccus yeei (Alphaproteobacteria) and Identification of Putative Virulence Factors.</title>
        <authorList>
            <person name="Lasek R."/>
            <person name="Szuplewska M."/>
            <person name="Mitura M."/>
            <person name="Decewicz P."/>
            <person name="Chmielowska C."/>
            <person name="Pawlot A."/>
            <person name="Sentkowska D."/>
            <person name="Czarnecki J."/>
            <person name="Bartosik D."/>
        </authorList>
    </citation>
    <scope>NUCLEOTIDE SEQUENCE [LARGE SCALE GENOMIC DNA]</scope>
    <source>
        <strain evidence="4">CCUG 32053</strain>
        <plasmid evidence="4">pyee3</plasmid>
    </source>
</reference>
<dbReference type="EMBL" id="CP044078">
    <property type="protein sequence ID" value="QEU06534.1"/>
    <property type="molecule type" value="Genomic_DNA"/>
</dbReference>
<dbReference type="Pfam" id="PF04214">
    <property type="entry name" value="DUF411"/>
    <property type="match status" value="1"/>
</dbReference>
<dbReference type="RefSeq" id="WP_120444801.1">
    <property type="nucleotide sequence ID" value="NZ_CALTWI010000058.1"/>
</dbReference>
<dbReference type="InterPro" id="IPR006311">
    <property type="entry name" value="TAT_signal"/>
</dbReference>